<keyword evidence="11" id="KW-1185">Reference proteome</keyword>
<gene>
    <name evidence="10" type="ORF">GCM10023235_36600</name>
</gene>
<dbReference type="InterPro" id="IPR006153">
    <property type="entry name" value="Cation/H_exchanger_TM"/>
</dbReference>
<evidence type="ECO:0000256" key="4">
    <source>
        <dbReference type="ARBA" id="ARBA00022989"/>
    </source>
</evidence>
<feature type="transmembrane region" description="Helical" evidence="8">
    <location>
        <begin position="108"/>
        <end position="128"/>
    </location>
</feature>
<organism evidence="10 11">
    <name type="scientific">Kitasatospora terrestris</name>
    <dbReference type="NCBI Taxonomy" id="258051"/>
    <lineage>
        <taxon>Bacteria</taxon>
        <taxon>Bacillati</taxon>
        <taxon>Actinomycetota</taxon>
        <taxon>Actinomycetes</taxon>
        <taxon>Kitasatosporales</taxon>
        <taxon>Streptomycetaceae</taxon>
        <taxon>Kitasatospora</taxon>
    </lineage>
</organism>
<evidence type="ECO:0000256" key="2">
    <source>
        <dbReference type="ARBA" id="ARBA00022448"/>
    </source>
</evidence>
<feature type="transmembrane region" description="Helical" evidence="8">
    <location>
        <begin position="353"/>
        <end position="376"/>
    </location>
</feature>
<evidence type="ECO:0000313" key="10">
    <source>
        <dbReference type="EMBL" id="GAA4855767.1"/>
    </source>
</evidence>
<feature type="transmembrane region" description="Helical" evidence="8">
    <location>
        <begin position="201"/>
        <end position="219"/>
    </location>
</feature>
<evidence type="ECO:0000313" key="11">
    <source>
        <dbReference type="Proteomes" id="UP001501752"/>
    </source>
</evidence>
<proteinExistence type="predicted"/>
<keyword evidence="3 8" id="KW-0812">Transmembrane</keyword>
<feature type="transmembrane region" description="Helical" evidence="8">
    <location>
        <begin position="173"/>
        <end position="195"/>
    </location>
</feature>
<feature type="transmembrane region" description="Helical" evidence="8">
    <location>
        <begin position="420"/>
        <end position="439"/>
    </location>
</feature>
<dbReference type="PANTHER" id="PTHR32468:SF0">
    <property type="entry name" value="K(+)_H(+) ANTIPORTER 1"/>
    <property type="match status" value="1"/>
</dbReference>
<evidence type="ECO:0000256" key="8">
    <source>
        <dbReference type="SAM" id="Phobius"/>
    </source>
</evidence>
<name>A0ABP9DTI8_9ACTN</name>
<reference evidence="11" key="1">
    <citation type="journal article" date="2019" name="Int. J. Syst. Evol. Microbiol.">
        <title>The Global Catalogue of Microorganisms (GCM) 10K type strain sequencing project: providing services to taxonomists for standard genome sequencing and annotation.</title>
        <authorList>
            <consortium name="The Broad Institute Genomics Platform"/>
            <consortium name="The Broad Institute Genome Sequencing Center for Infectious Disease"/>
            <person name="Wu L."/>
            <person name="Ma J."/>
        </authorList>
    </citation>
    <scope>NUCLEOTIDE SEQUENCE [LARGE SCALE GENOMIC DNA]</scope>
    <source>
        <strain evidence="11">JCM 13006</strain>
    </source>
</reference>
<feature type="region of interest" description="Disordered" evidence="7">
    <location>
        <begin position="446"/>
        <end position="468"/>
    </location>
</feature>
<accession>A0ABP9DTI8</accession>
<sequence length="468" mass="47590">MALLADPTSRLLLGLAVILALSRLAGRVALRFAQPPVLAEIAVGIVLGPTVLGRLLPGVHRELFGPSTTTVYGGLAQIAVALYAFGIGAHIARPAPVASAAGRHHSPVPLALASFLVPGAAGLLIAPWLGAGQPQVSAPFAIFLACAFGVTAVPVLARILQDRHLDATPVGRLSLAAASIGDGACWCLLAVAMWLAGRIELPLLLLGLAALVGAALAAWRRIARQSGGRVPSRVVAGSAVGTASAGPDPVTDGRREWGVVPMLGAVCLAAALSSALGLHALFGGLVLGLLWPSGERAGERADGRRAAVDRAVKPSVNSGPAGLGLLASALLPCFFLGAGQQVDLGGDLLRPAFLGRLAAVLVVMTVSKLLVSTVVGRMQGFGTRDALRLGVLMNTKGLTEIVVLVAGHQAGLIGRELFELLMLAALVLTMAAGPALALLERGERRADDTPAVPAGSRWQPERDGSAVG</sequence>
<evidence type="ECO:0000256" key="1">
    <source>
        <dbReference type="ARBA" id="ARBA00004141"/>
    </source>
</evidence>
<dbReference type="Proteomes" id="UP001501752">
    <property type="component" value="Unassembled WGS sequence"/>
</dbReference>
<feature type="domain" description="Cation/H+ exchanger transmembrane" evidence="9">
    <location>
        <begin position="20"/>
        <end position="437"/>
    </location>
</feature>
<evidence type="ECO:0000259" key="9">
    <source>
        <dbReference type="Pfam" id="PF00999"/>
    </source>
</evidence>
<feature type="transmembrane region" description="Helical" evidence="8">
    <location>
        <begin position="63"/>
        <end position="87"/>
    </location>
</feature>
<keyword evidence="5" id="KW-0406">Ion transport</keyword>
<dbReference type="InterPro" id="IPR050794">
    <property type="entry name" value="CPA2_transporter"/>
</dbReference>
<feature type="transmembrane region" description="Helical" evidence="8">
    <location>
        <begin position="140"/>
        <end position="161"/>
    </location>
</feature>
<comment type="subcellular location">
    <subcellularLocation>
        <location evidence="1">Membrane</location>
        <topology evidence="1">Multi-pass membrane protein</topology>
    </subcellularLocation>
</comment>
<dbReference type="PANTHER" id="PTHR32468">
    <property type="entry name" value="CATION/H + ANTIPORTER"/>
    <property type="match status" value="1"/>
</dbReference>
<evidence type="ECO:0000256" key="3">
    <source>
        <dbReference type="ARBA" id="ARBA00022692"/>
    </source>
</evidence>
<feature type="compositionally biased region" description="Basic and acidic residues" evidence="7">
    <location>
        <begin position="459"/>
        <end position="468"/>
    </location>
</feature>
<feature type="transmembrane region" description="Helical" evidence="8">
    <location>
        <begin position="263"/>
        <end position="291"/>
    </location>
</feature>
<protein>
    <recommendedName>
        <fullName evidence="9">Cation/H+ exchanger transmembrane domain-containing protein</fullName>
    </recommendedName>
</protein>
<keyword evidence="6 8" id="KW-0472">Membrane</keyword>
<dbReference type="Gene3D" id="1.20.1530.20">
    <property type="match status" value="1"/>
</dbReference>
<keyword evidence="2" id="KW-0813">Transport</keyword>
<evidence type="ECO:0000256" key="5">
    <source>
        <dbReference type="ARBA" id="ARBA00023065"/>
    </source>
</evidence>
<comment type="caution">
    <text evidence="10">The sequence shown here is derived from an EMBL/GenBank/DDBJ whole genome shotgun (WGS) entry which is preliminary data.</text>
</comment>
<evidence type="ECO:0000256" key="7">
    <source>
        <dbReference type="SAM" id="MobiDB-lite"/>
    </source>
</evidence>
<dbReference type="Pfam" id="PF00999">
    <property type="entry name" value="Na_H_Exchanger"/>
    <property type="match status" value="1"/>
</dbReference>
<keyword evidence="4 8" id="KW-1133">Transmembrane helix</keyword>
<dbReference type="RefSeq" id="WP_345697915.1">
    <property type="nucleotide sequence ID" value="NZ_BAABIS010000001.1"/>
</dbReference>
<evidence type="ECO:0000256" key="6">
    <source>
        <dbReference type="ARBA" id="ARBA00023136"/>
    </source>
</evidence>
<dbReference type="InterPro" id="IPR038770">
    <property type="entry name" value="Na+/solute_symporter_sf"/>
</dbReference>
<dbReference type="EMBL" id="BAABIS010000001">
    <property type="protein sequence ID" value="GAA4855767.1"/>
    <property type="molecule type" value="Genomic_DNA"/>
</dbReference>